<dbReference type="InterPro" id="IPR007791">
    <property type="entry name" value="DjlA_N"/>
</dbReference>
<proteinExistence type="predicted"/>
<feature type="domain" description="Co-chaperone DjlA N-terminal" evidence="1">
    <location>
        <begin position="21"/>
        <end position="138"/>
    </location>
</feature>
<accession>A0AAE4YGB4</accession>
<reference evidence="2" key="1">
    <citation type="submission" date="2020-01" db="EMBL/GenBank/DDBJ databases">
        <authorList>
            <person name="Chen W.-M."/>
        </authorList>
    </citation>
    <scope>NUCLEOTIDE SEQUENCE</scope>
    <source>
        <strain evidence="2">CYK-10</strain>
    </source>
</reference>
<dbReference type="EMBL" id="JAABNR010000023">
    <property type="protein sequence ID" value="NBZ89440.1"/>
    <property type="molecule type" value="Genomic_DNA"/>
</dbReference>
<dbReference type="Proteomes" id="UP001193501">
    <property type="component" value="Unassembled WGS sequence"/>
</dbReference>
<protein>
    <submittedName>
        <fullName evidence="2">TerB family tellurite resistance protein</fullName>
    </submittedName>
</protein>
<dbReference type="SUPFAM" id="SSF158682">
    <property type="entry name" value="TerB-like"/>
    <property type="match status" value="1"/>
</dbReference>
<evidence type="ECO:0000313" key="2">
    <source>
        <dbReference type="EMBL" id="NBZ89440.1"/>
    </source>
</evidence>
<dbReference type="RefSeq" id="WP_168776239.1">
    <property type="nucleotide sequence ID" value="NZ_JAABNR010000023.1"/>
</dbReference>
<gene>
    <name evidence="2" type="ORF">GV832_17775</name>
</gene>
<dbReference type="CDD" id="cd07313">
    <property type="entry name" value="terB_like_2"/>
    <property type="match status" value="1"/>
</dbReference>
<keyword evidence="3" id="KW-1185">Reference proteome</keyword>
<dbReference type="AlphaFoldDB" id="A0AAE4YGB4"/>
<name>A0AAE4YGB4_9RHOB</name>
<sequence>MSFLDLLFGPAPSRLPAPDEQLALAALLVRVARADGHASPAELARIDRILASRYALAPEAARALRQEAETAEQLAPDTVRFTRALKEAVPLEDRKSLVEALWRVALADGQRDAEEDRLLRLAANLLGLNDVDSALARQRAAQ</sequence>
<dbReference type="Gene3D" id="1.10.3680.10">
    <property type="entry name" value="TerB-like"/>
    <property type="match status" value="1"/>
</dbReference>
<organism evidence="2 3">
    <name type="scientific">Stagnihabitans tardus</name>
    <dbReference type="NCBI Taxonomy" id="2699202"/>
    <lineage>
        <taxon>Bacteria</taxon>
        <taxon>Pseudomonadati</taxon>
        <taxon>Pseudomonadota</taxon>
        <taxon>Alphaproteobacteria</taxon>
        <taxon>Rhodobacterales</taxon>
        <taxon>Paracoccaceae</taxon>
        <taxon>Stagnihabitans</taxon>
    </lineage>
</organism>
<comment type="caution">
    <text evidence="2">The sequence shown here is derived from an EMBL/GenBank/DDBJ whole genome shotgun (WGS) entry which is preliminary data.</text>
</comment>
<dbReference type="InterPro" id="IPR029024">
    <property type="entry name" value="TerB-like"/>
</dbReference>
<dbReference type="Pfam" id="PF05099">
    <property type="entry name" value="TerB"/>
    <property type="match status" value="1"/>
</dbReference>
<evidence type="ECO:0000259" key="1">
    <source>
        <dbReference type="Pfam" id="PF05099"/>
    </source>
</evidence>
<evidence type="ECO:0000313" key="3">
    <source>
        <dbReference type="Proteomes" id="UP001193501"/>
    </source>
</evidence>